<feature type="region of interest" description="Disordered" evidence="1">
    <location>
        <begin position="1"/>
        <end position="25"/>
    </location>
</feature>
<dbReference type="RefSeq" id="WP_144047812.1">
    <property type="nucleotide sequence ID" value="NZ_CP041614.1"/>
</dbReference>
<evidence type="ECO:0000256" key="1">
    <source>
        <dbReference type="SAM" id="MobiDB-lite"/>
    </source>
</evidence>
<accession>A0ABX5X2B8</accession>
<gene>
    <name evidence="2" type="ORF">FM037_22315</name>
</gene>
<proteinExistence type="predicted"/>
<evidence type="ECO:0000313" key="2">
    <source>
        <dbReference type="EMBL" id="QDO85490.1"/>
    </source>
</evidence>
<sequence length="130" mass="14512">MSVGDSYHVVKRPIKEGDTRPNKKDEPVCAYHAATVVATDGGDRITCEANAGDDTQKVPAFYIYGSWNKIDTLTEHAQPGALDTINLNNASAKKKYKDDETFGTSDFREAYYEYYRNSKGDAPTLNKHKQ</sequence>
<dbReference type="Proteomes" id="UP000315947">
    <property type="component" value="Chromosome"/>
</dbReference>
<protein>
    <submittedName>
        <fullName evidence="2">Uncharacterized protein</fullName>
    </submittedName>
</protein>
<name>A0ABX5X2B8_9GAMM</name>
<dbReference type="EMBL" id="CP041614">
    <property type="protein sequence ID" value="QDO85490.1"/>
    <property type="molecule type" value="Genomic_DNA"/>
</dbReference>
<evidence type="ECO:0000313" key="3">
    <source>
        <dbReference type="Proteomes" id="UP000315947"/>
    </source>
</evidence>
<reference evidence="2 3" key="1">
    <citation type="submission" date="2019-07" db="EMBL/GenBank/DDBJ databases">
        <title>Shewanella sp. YLB-06 whole genomic sequence.</title>
        <authorList>
            <person name="Yu L."/>
        </authorList>
    </citation>
    <scope>NUCLEOTIDE SEQUENCE [LARGE SCALE GENOMIC DNA]</scope>
    <source>
        <strain evidence="2 3">YLB-06</strain>
    </source>
</reference>
<keyword evidence="3" id="KW-1185">Reference proteome</keyword>
<feature type="compositionally biased region" description="Basic and acidic residues" evidence="1">
    <location>
        <begin position="13"/>
        <end position="25"/>
    </location>
</feature>
<organism evidence="2 3">
    <name type="scientific">Shewanella psychropiezotolerans</name>
    <dbReference type="NCBI Taxonomy" id="2593655"/>
    <lineage>
        <taxon>Bacteria</taxon>
        <taxon>Pseudomonadati</taxon>
        <taxon>Pseudomonadota</taxon>
        <taxon>Gammaproteobacteria</taxon>
        <taxon>Alteromonadales</taxon>
        <taxon>Shewanellaceae</taxon>
        <taxon>Shewanella</taxon>
    </lineage>
</organism>